<sequence length="88" mass="10771">MIYLKNCFFLKEHFKGEQKVKRGKQSGKKKNMAYVKVVKNKAYFKRYQVKYRRRRGTYISRLPWFCVHTYKEEEGGNQQRGNEQPEEE</sequence>
<evidence type="ECO:0000313" key="2">
    <source>
        <dbReference type="Proteomes" id="UP000078546"/>
    </source>
</evidence>
<dbReference type="AlphaFoldDB" id="A0A1A8XCD9"/>
<dbReference type="GO" id="GO:0005840">
    <property type="term" value="C:ribosome"/>
    <property type="evidence" value="ECO:0007669"/>
    <property type="project" value="UniProtKB-KW"/>
</dbReference>
<protein>
    <submittedName>
        <fullName evidence="1">60S ribosomal protein L5, putative</fullName>
    </submittedName>
</protein>
<dbReference type="EMBL" id="FLQV01003829">
    <property type="protein sequence ID" value="SBT02876.1"/>
    <property type="molecule type" value="Genomic_DNA"/>
</dbReference>
<keyword evidence="1" id="KW-0687">Ribonucleoprotein</keyword>
<name>A0A1A8XCD9_PLAOA</name>
<keyword evidence="1" id="KW-0689">Ribosomal protein</keyword>
<gene>
    <name evidence="1" type="ORF">POVCU1_081710</name>
</gene>
<reference evidence="2" key="1">
    <citation type="submission" date="2016-05" db="EMBL/GenBank/DDBJ databases">
        <authorList>
            <person name="Naeem Raeece"/>
        </authorList>
    </citation>
    <scope>NUCLEOTIDE SEQUENCE [LARGE SCALE GENOMIC DNA]</scope>
</reference>
<accession>A0A1A8XCD9</accession>
<organism evidence="1 2">
    <name type="scientific">Plasmodium ovale curtisi</name>
    <dbReference type="NCBI Taxonomy" id="864141"/>
    <lineage>
        <taxon>Eukaryota</taxon>
        <taxon>Sar</taxon>
        <taxon>Alveolata</taxon>
        <taxon>Apicomplexa</taxon>
        <taxon>Aconoidasida</taxon>
        <taxon>Haemosporida</taxon>
        <taxon>Plasmodiidae</taxon>
        <taxon>Plasmodium</taxon>
        <taxon>Plasmodium (Plasmodium)</taxon>
    </lineage>
</organism>
<dbReference type="Gene3D" id="3.30.420.100">
    <property type="match status" value="1"/>
</dbReference>
<evidence type="ECO:0000313" key="1">
    <source>
        <dbReference type="EMBL" id="SBT02876.1"/>
    </source>
</evidence>
<proteinExistence type="predicted"/>
<dbReference type="Proteomes" id="UP000078546">
    <property type="component" value="Unassembled WGS sequence"/>
</dbReference>